<feature type="compositionally biased region" description="Basic and acidic residues" evidence="1">
    <location>
        <begin position="17"/>
        <end position="26"/>
    </location>
</feature>
<organism evidence="2 3">
    <name type="scientific">Oryza sativa subsp. japonica</name>
    <name type="common">Rice</name>
    <dbReference type="NCBI Taxonomy" id="39947"/>
    <lineage>
        <taxon>Eukaryota</taxon>
        <taxon>Viridiplantae</taxon>
        <taxon>Streptophyta</taxon>
        <taxon>Embryophyta</taxon>
        <taxon>Tracheophyta</taxon>
        <taxon>Spermatophyta</taxon>
        <taxon>Magnoliopsida</taxon>
        <taxon>Liliopsida</taxon>
        <taxon>Poales</taxon>
        <taxon>Poaceae</taxon>
        <taxon>BOP clade</taxon>
        <taxon>Oryzoideae</taxon>
        <taxon>Oryzeae</taxon>
        <taxon>Oryzinae</taxon>
        <taxon>Oryza</taxon>
        <taxon>Oryza sativa</taxon>
    </lineage>
</organism>
<proteinExistence type="predicted"/>
<accession>Q6Z646</accession>
<reference evidence="3" key="1">
    <citation type="journal article" date="2005" name="Nature">
        <title>The map-based sequence of the rice genome.</title>
        <authorList>
            <consortium name="International rice genome sequencing project (IRGSP)"/>
            <person name="Matsumoto T."/>
            <person name="Wu J."/>
            <person name="Kanamori H."/>
            <person name="Katayose Y."/>
            <person name="Fujisawa M."/>
            <person name="Namiki N."/>
            <person name="Mizuno H."/>
            <person name="Yamamoto K."/>
            <person name="Antonio B.A."/>
            <person name="Baba T."/>
            <person name="Sakata K."/>
            <person name="Nagamura Y."/>
            <person name="Aoki H."/>
            <person name="Arikawa K."/>
            <person name="Arita K."/>
            <person name="Bito T."/>
            <person name="Chiden Y."/>
            <person name="Fujitsuka N."/>
            <person name="Fukunaka R."/>
            <person name="Hamada M."/>
            <person name="Harada C."/>
            <person name="Hayashi A."/>
            <person name="Hijishita S."/>
            <person name="Honda M."/>
            <person name="Hosokawa S."/>
            <person name="Ichikawa Y."/>
            <person name="Idonuma A."/>
            <person name="Iijima M."/>
            <person name="Ikeda M."/>
            <person name="Ikeno M."/>
            <person name="Ito K."/>
            <person name="Ito S."/>
            <person name="Ito T."/>
            <person name="Ito Y."/>
            <person name="Ito Y."/>
            <person name="Iwabuchi A."/>
            <person name="Kamiya K."/>
            <person name="Karasawa W."/>
            <person name="Kurita K."/>
            <person name="Katagiri S."/>
            <person name="Kikuta A."/>
            <person name="Kobayashi H."/>
            <person name="Kobayashi N."/>
            <person name="Machita K."/>
            <person name="Maehara T."/>
            <person name="Masukawa M."/>
            <person name="Mizubayashi T."/>
            <person name="Mukai Y."/>
            <person name="Nagasaki H."/>
            <person name="Nagata Y."/>
            <person name="Naito S."/>
            <person name="Nakashima M."/>
            <person name="Nakama Y."/>
            <person name="Nakamichi Y."/>
            <person name="Nakamura M."/>
            <person name="Meguro A."/>
            <person name="Negishi M."/>
            <person name="Ohta I."/>
            <person name="Ohta T."/>
            <person name="Okamoto M."/>
            <person name="Ono N."/>
            <person name="Saji S."/>
            <person name="Sakaguchi M."/>
            <person name="Sakai K."/>
            <person name="Shibata M."/>
            <person name="Shimokawa T."/>
            <person name="Song J."/>
            <person name="Takazaki Y."/>
            <person name="Terasawa K."/>
            <person name="Tsugane M."/>
            <person name="Tsuji K."/>
            <person name="Ueda S."/>
            <person name="Waki K."/>
            <person name="Yamagata H."/>
            <person name="Yamamoto M."/>
            <person name="Yamamoto S."/>
            <person name="Yamane H."/>
            <person name="Yoshiki S."/>
            <person name="Yoshihara R."/>
            <person name="Yukawa K."/>
            <person name="Zhong H."/>
            <person name="Yano M."/>
            <person name="Yuan Q."/>
            <person name="Ouyang S."/>
            <person name="Liu J."/>
            <person name="Jones K.M."/>
            <person name="Gansberger K."/>
            <person name="Moffat K."/>
            <person name="Hill J."/>
            <person name="Bera J."/>
            <person name="Fadrosh D."/>
            <person name="Jin S."/>
            <person name="Johri S."/>
            <person name="Kim M."/>
            <person name="Overton L."/>
            <person name="Reardon M."/>
            <person name="Tsitrin T."/>
            <person name="Vuong H."/>
            <person name="Weaver B."/>
            <person name="Ciecko A."/>
            <person name="Tallon L."/>
            <person name="Jackson J."/>
            <person name="Pai G."/>
            <person name="Aken S.V."/>
            <person name="Utterback T."/>
            <person name="Reidmuller S."/>
            <person name="Feldblyum T."/>
            <person name="Hsiao J."/>
            <person name="Zismann V."/>
            <person name="Iobst S."/>
            <person name="de Vazeille A.R."/>
            <person name="Buell C.R."/>
            <person name="Ying K."/>
            <person name="Li Y."/>
            <person name="Lu T."/>
            <person name="Huang Y."/>
            <person name="Zhao Q."/>
            <person name="Feng Q."/>
            <person name="Zhang L."/>
            <person name="Zhu J."/>
            <person name="Weng Q."/>
            <person name="Mu J."/>
            <person name="Lu Y."/>
            <person name="Fan D."/>
            <person name="Liu Y."/>
            <person name="Guan J."/>
            <person name="Zhang Y."/>
            <person name="Yu S."/>
            <person name="Liu X."/>
            <person name="Zhang Y."/>
            <person name="Hong G."/>
            <person name="Han B."/>
            <person name="Choisne N."/>
            <person name="Demange N."/>
            <person name="Orjeda G."/>
            <person name="Samain S."/>
            <person name="Cattolico L."/>
            <person name="Pelletier E."/>
            <person name="Couloux A."/>
            <person name="Segurens B."/>
            <person name="Wincker P."/>
            <person name="D'Hont A."/>
            <person name="Scarpelli C."/>
            <person name="Weissenbach J."/>
            <person name="Salanoubat M."/>
            <person name="Quetier F."/>
            <person name="Yu Y."/>
            <person name="Kim H.R."/>
            <person name="Rambo T."/>
            <person name="Currie J."/>
            <person name="Collura K."/>
            <person name="Luo M."/>
            <person name="Yang T."/>
            <person name="Ammiraju J.S.S."/>
            <person name="Engler F."/>
            <person name="Soderlund C."/>
            <person name="Wing R.A."/>
            <person name="Palmer L.E."/>
            <person name="de la Bastide M."/>
            <person name="Spiegel L."/>
            <person name="Nascimento L."/>
            <person name="Zutavern T."/>
            <person name="O'Shaughnessy A."/>
            <person name="Dike S."/>
            <person name="Dedhia N."/>
            <person name="Preston R."/>
            <person name="Balija V."/>
            <person name="McCombie W.R."/>
            <person name="Chow T."/>
            <person name="Chen H."/>
            <person name="Chung M."/>
            <person name="Chen C."/>
            <person name="Shaw J."/>
            <person name="Wu H."/>
            <person name="Hsiao K."/>
            <person name="Chao Y."/>
            <person name="Chu M."/>
            <person name="Cheng C."/>
            <person name="Hour A."/>
            <person name="Lee P."/>
            <person name="Lin S."/>
            <person name="Lin Y."/>
            <person name="Liou J."/>
            <person name="Liu S."/>
            <person name="Hsing Y."/>
            <person name="Raghuvanshi S."/>
            <person name="Mohanty A."/>
            <person name="Bharti A.K."/>
            <person name="Gaur A."/>
            <person name="Gupta V."/>
            <person name="Kumar D."/>
            <person name="Ravi V."/>
            <person name="Vij S."/>
            <person name="Kapur A."/>
            <person name="Khurana P."/>
            <person name="Khurana P."/>
            <person name="Khurana J.P."/>
            <person name="Tyagi A.K."/>
            <person name="Gaikwad K."/>
            <person name="Singh A."/>
            <person name="Dalal V."/>
            <person name="Srivastava S."/>
            <person name="Dixit A."/>
            <person name="Pal A.K."/>
            <person name="Ghazi I.A."/>
            <person name="Yadav M."/>
            <person name="Pandit A."/>
            <person name="Bhargava A."/>
            <person name="Sureshbabu K."/>
            <person name="Batra K."/>
            <person name="Sharma T.R."/>
            <person name="Mohapatra T."/>
            <person name="Singh N.K."/>
            <person name="Messing J."/>
            <person name="Nelson A.B."/>
            <person name="Fuks G."/>
            <person name="Kavchok S."/>
            <person name="Keizer G."/>
            <person name="Linton E."/>
            <person name="Llaca V."/>
            <person name="Song R."/>
            <person name="Tanyolac B."/>
            <person name="Young S."/>
            <person name="Ho-Il K."/>
            <person name="Hahn J.H."/>
            <person name="Sangsakoo G."/>
            <person name="Vanavichit A."/>
            <person name="de Mattos Luiz.A.T."/>
            <person name="Zimmer P.D."/>
            <person name="Malone G."/>
            <person name="Dellagostin O."/>
            <person name="de Oliveira A.C."/>
            <person name="Bevan M."/>
            <person name="Bancroft I."/>
            <person name="Minx P."/>
            <person name="Cordum H."/>
            <person name="Wilson R."/>
            <person name="Cheng Z."/>
            <person name="Jin W."/>
            <person name="Jiang J."/>
            <person name="Leong S.A."/>
            <person name="Iwama H."/>
            <person name="Gojobori T."/>
            <person name="Itoh T."/>
            <person name="Niimura Y."/>
            <person name="Fujii Y."/>
            <person name="Habara T."/>
            <person name="Sakai H."/>
            <person name="Sato Y."/>
            <person name="Wilson G."/>
            <person name="Kumar K."/>
            <person name="McCouch S."/>
            <person name="Juretic N."/>
            <person name="Hoen D."/>
            <person name="Wright S."/>
            <person name="Bruskiewich R."/>
            <person name="Bureau T."/>
            <person name="Miyao A."/>
            <person name="Hirochika H."/>
            <person name="Nishikawa T."/>
            <person name="Kadowaki K."/>
            <person name="Sugiura M."/>
            <person name="Burr B."/>
            <person name="Sasaki T."/>
        </authorList>
    </citation>
    <scope>NUCLEOTIDE SEQUENCE [LARGE SCALE GENOMIC DNA]</scope>
    <source>
        <strain evidence="3">cv. Nipponbare</strain>
    </source>
</reference>
<dbReference type="AlphaFoldDB" id="Q6Z646"/>
<dbReference type="Proteomes" id="UP000000763">
    <property type="component" value="Chromosome 7"/>
</dbReference>
<dbReference type="EMBL" id="AP005063">
    <property type="protein sequence ID" value="BAC83662.1"/>
    <property type="molecule type" value="Genomic_DNA"/>
</dbReference>
<protein>
    <submittedName>
        <fullName evidence="2">Uncharacterized protein</fullName>
    </submittedName>
</protein>
<reference evidence="3" key="2">
    <citation type="journal article" date="2008" name="Nucleic Acids Res.">
        <title>The rice annotation project database (RAP-DB): 2008 update.</title>
        <authorList>
            <consortium name="The rice annotation project (RAP)"/>
        </authorList>
    </citation>
    <scope>GENOME REANNOTATION</scope>
    <source>
        <strain evidence="3">cv. Nipponbare</strain>
    </source>
</reference>
<name>Q6Z646_ORYSJ</name>
<gene>
    <name evidence="2" type="primary">OSJNBa0016I05.9</name>
</gene>
<sequence length="168" mass="18598">MRRISHTHSPLSPARARARDGRDSNSESRLSLHLHLPHVGRRIMPLLAMSEFPLPYISSTAIPSLFFPISPNSLVVPIAPAPCIHPLPPFPPLRPPLAAARLAATPRRRLRWFEWPRSTPSTPPSSRFAAGAPFPPCDGESRHVRRLRPAFPPSMAPLSLSNLVLFVL</sequence>
<evidence type="ECO:0000256" key="1">
    <source>
        <dbReference type="SAM" id="MobiDB-lite"/>
    </source>
</evidence>
<evidence type="ECO:0000313" key="3">
    <source>
        <dbReference type="Proteomes" id="UP000000763"/>
    </source>
</evidence>
<evidence type="ECO:0000313" key="2">
    <source>
        <dbReference type="EMBL" id="BAC83662.1"/>
    </source>
</evidence>
<feature type="region of interest" description="Disordered" evidence="1">
    <location>
        <begin position="1"/>
        <end position="26"/>
    </location>
</feature>